<dbReference type="EMBL" id="AMEZ01000013">
    <property type="protein sequence ID" value="EKY29076.1"/>
    <property type="molecule type" value="Genomic_DNA"/>
</dbReference>
<dbReference type="STRING" id="545697.HMPREF0216_00435"/>
<feature type="transmembrane region" description="Helical" evidence="1">
    <location>
        <begin position="20"/>
        <end position="37"/>
    </location>
</feature>
<organism evidence="2 3">
    <name type="scientific">Clostridium celatum DSM 1785</name>
    <dbReference type="NCBI Taxonomy" id="545697"/>
    <lineage>
        <taxon>Bacteria</taxon>
        <taxon>Bacillati</taxon>
        <taxon>Bacillota</taxon>
        <taxon>Clostridia</taxon>
        <taxon>Eubacteriales</taxon>
        <taxon>Clostridiaceae</taxon>
        <taxon>Clostridium</taxon>
    </lineage>
</organism>
<dbReference type="SUPFAM" id="SSF54523">
    <property type="entry name" value="Pili subunits"/>
    <property type="match status" value="1"/>
</dbReference>
<dbReference type="AlphaFoldDB" id="L1QMA6"/>
<evidence type="ECO:0000256" key="1">
    <source>
        <dbReference type="SAM" id="Phobius"/>
    </source>
</evidence>
<comment type="caution">
    <text evidence="2">The sequence shown here is derived from an EMBL/GenBank/DDBJ whole genome shotgun (WGS) entry which is preliminary data.</text>
</comment>
<evidence type="ECO:0000313" key="3">
    <source>
        <dbReference type="Proteomes" id="UP000010420"/>
    </source>
</evidence>
<keyword evidence="1" id="KW-1133">Transmembrane helix</keyword>
<dbReference type="NCBIfam" id="TIGR02532">
    <property type="entry name" value="IV_pilin_GFxxxE"/>
    <property type="match status" value="1"/>
</dbReference>
<accession>L1QMA6</accession>
<gene>
    <name evidence="2" type="ORF">HMPREF0216_00435</name>
</gene>
<dbReference type="PROSITE" id="PS00409">
    <property type="entry name" value="PROKAR_NTER_METHYL"/>
    <property type="match status" value="1"/>
</dbReference>
<proteinExistence type="predicted"/>
<dbReference type="Gene3D" id="3.30.700.10">
    <property type="entry name" value="Glycoprotein, Type 4 Pilin"/>
    <property type="match status" value="1"/>
</dbReference>
<keyword evidence="1" id="KW-0472">Membrane</keyword>
<dbReference type="eggNOG" id="COG4968">
    <property type="taxonomic scope" value="Bacteria"/>
</dbReference>
<dbReference type="PATRIC" id="fig|545697.3.peg.428"/>
<keyword evidence="1" id="KW-0812">Transmembrane</keyword>
<dbReference type="InterPro" id="IPR012902">
    <property type="entry name" value="N_methyl_site"/>
</dbReference>
<dbReference type="RefSeq" id="WP_005210512.1">
    <property type="nucleotide sequence ID" value="NZ_KB291607.1"/>
</dbReference>
<keyword evidence="3" id="KW-1185">Reference proteome</keyword>
<dbReference type="Proteomes" id="UP000010420">
    <property type="component" value="Unassembled WGS sequence"/>
</dbReference>
<name>L1QMA6_9CLOT</name>
<sequence length="140" mass="15208">MIISKKNFKNNKKKKGGFTLIELVAVLAIIGILSTALTPKIGGYITEAKKAKILNEAKTIVTAYESISFKNTGLPTDPTVAQVIDKASDLIPEKAISKLPDDFTITHCKNILDTERYTFTYKDGIVGEPQEINSSDTSGS</sequence>
<dbReference type="Pfam" id="PF07963">
    <property type="entry name" value="N_methyl"/>
    <property type="match status" value="1"/>
</dbReference>
<dbReference type="HOGENOM" id="CLU_143357_1_0_9"/>
<evidence type="ECO:0000313" key="2">
    <source>
        <dbReference type="EMBL" id="EKY29076.1"/>
    </source>
</evidence>
<dbReference type="InterPro" id="IPR045584">
    <property type="entry name" value="Pilin-like"/>
</dbReference>
<protein>
    <submittedName>
        <fullName evidence="2">Prepilin-type cleavage/methylation protein</fullName>
    </submittedName>
</protein>
<reference evidence="2 3" key="1">
    <citation type="submission" date="2012-05" db="EMBL/GenBank/DDBJ databases">
        <authorList>
            <person name="Weinstock G."/>
            <person name="Sodergren E."/>
            <person name="Lobos E.A."/>
            <person name="Fulton L."/>
            <person name="Fulton R."/>
            <person name="Courtney L."/>
            <person name="Fronick C."/>
            <person name="O'Laughlin M."/>
            <person name="Godfrey J."/>
            <person name="Wilson R.M."/>
            <person name="Miner T."/>
            <person name="Farmer C."/>
            <person name="Delehaunty K."/>
            <person name="Cordes M."/>
            <person name="Minx P."/>
            <person name="Tomlinson C."/>
            <person name="Chen J."/>
            <person name="Wollam A."/>
            <person name="Pepin K.H."/>
            <person name="Bhonagiri V."/>
            <person name="Zhang X."/>
            <person name="Suruliraj S."/>
            <person name="Warren W."/>
            <person name="Mitreva M."/>
            <person name="Mardis E.R."/>
            <person name="Wilson R.K."/>
        </authorList>
    </citation>
    <scope>NUCLEOTIDE SEQUENCE [LARGE SCALE GENOMIC DNA]</scope>
    <source>
        <strain evidence="2 3">DSM 1785</strain>
    </source>
</reference>